<accession>A0A147GN96</accession>
<dbReference type="Pfam" id="PF13628">
    <property type="entry name" value="DUF4142"/>
    <property type="match status" value="1"/>
</dbReference>
<dbReference type="Gene3D" id="1.20.1260.10">
    <property type="match status" value="1"/>
</dbReference>
<evidence type="ECO:0000313" key="3">
    <source>
        <dbReference type="EMBL" id="KTT15443.1"/>
    </source>
</evidence>
<dbReference type="PANTHER" id="PTHR38593:SF1">
    <property type="entry name" value="BLR2558 PROTEIN"/>
    <property type="match status" value="1"/>
</dbReference>
<evidence type="ECO:0000256" key="1">
    <source>
        <dbReference type="SAM" id="MobiDB-lite"/>
    </source>
</evidence>
<feature type="domain" description="DUF4142" evidence="2">
    <location>
        <begin position="2"/>
        <end position="131"/>
    </location>
</feature>
<keyword evidence="4" id="KW-1185">Reference proteome</keyword>
<dbReference type="InterPro" id="IPR025419">
    <property type="entry name" value="DUF4142"/>
</dbReference>
<evidence type="ECO:0000259" key="2">
    <source>
        <dbReference type="Pfam" id="PF13628"/>
    </source>
</evidence>
<sequence length="146" mass="16147">MRDLAQANLAEIETGRMAQEKAASDQVRQFGAQMVEDHRKALTELQTLATTKNVELPSEPDAKHKLIAAGLKPLSGDTFDKQYMRMVGINDHKQTLEKLQRVQRETGDSDLRAYAAKTIPVVQKHLAHAQGIHGAHDSGKKRGNAK</sequence>
<dbReference type="InterPro" id="IPR012347">
    <property type="entry name" value="Ferritin-like"/>
</dbReference>
<reference evidence="3 4" key="1">
    <citation type="journal article" date="2016" name="Front. Microbiol.">
        <title>Genomic Resource of Rice Seed Associated Bacteria.</title>
        <authorList>
            <person name="Midha S."/>
            <person name="Bansal K."/>
            <person name="Sharma S."/>
            <person name="Kumar N."/>
            <person name="Patil P.P."/>
            <person name="Chaudhry V."/>
            <person name="Patil P.B."/>
        </authorList>
    </citation>
    <scope>NUCLEOTIDE SEQUENCE [LARGE SCALE GENOMIC DNA]</scope>
    <source>
        <strain evidence="3 4">NS331</strain>
    </source>
</reference>
<dbReference type="AlphaFoldDB" id="A0A147GN96"/>
<protein>
    <recommendedName>
        <fullName evidence="2">DUF4142 domain-containing protein</fullName>
    </recommendedName>
</protein>
<evidence type="ECO:0000313" key="4">
    <source>
        <dbReference type="Proteomes" id="UP000072741"/>
    </source>
</evidence>
<proteinExistence type="predicted"/>
<dbReference type="PANTHER" id="PTHR38593">
    <property type="entry name" value="BLR2558 PROTEIN"/>
    <property type="match status" value="1"/>
</dbReference>
<dbReference type="EMBL" id="LDSL01000144">
    <property type="protein sequence ID" value="KTT15443.1"/>
    <property type="molecule type" value="Genomic_DNA"/>
</dbReference>
<feature type="region of interest" description="Disordered" evidence="1">
    <location>
        <begin position="127"/>
        <end position="146"/>
    </location>
</feature>
<comment type="caution">
    <text evidence="3">The sequence shown here is derived from an EMBL/GenBank/DDBJ whole genome shotgun (WGS) entry which is preliminary data.</text>
</comment>
<gene>
    <name evidence="3" type="ORF">NS331_20725</name>
</gene>
<dbReference type="Proteomes" id="UP000072741">
    <property type="component" value="Unassembled WGS sequence"/>
</dbReference>
<organism evidence="3 4">
    <name type="scientific">Pseudacidovorax intermedius</name>
    <dbReference type="NCBI Taxonomy" id="433924"/>
    <lineage>
        <taxon>Bacteria</taxon>
        <taxon>Pseudomonadati</taxon>
        <taxon>Pseudomonadota</taxon>
        <taxon>Betaproteobacteria</taxon>
        <taxon>Burkholderiales</taxon>
        <taxon>Comamonadaceae</taxon>
        <taxon>Pseudacidovorax</taxon>
    </lineage>
</organism>
<name>A0A147GN96_9BURK</name>